<reference evidence="3" key="1">
    <citation type="submission" date="2021-06" db="EMBL/GenBank/DDBJ databases">
        <authorList>
            <person name="Hodson N. C."/>
            <person name="Mongue J. A."/>
            <person name="Jaron S. K."/>
        </authorList>
    </citation>
    <scope>NUCLEOTIDE SEQUENCE</scope>
</reference>
<dbReference type="EMBL" id="CAJVCH010000002">
    <property type="protein sequence ID" value="CAG7629509.1"/>
    <property type="molecule type" value="Genomic_DNA"/>
</dbReference>
<dbReference type="AlphaFoldDB" id="A0A8J2IXW3"/>
<keyword evidence="2" id="KW-1133">Transmembrane helix</keyword>
<feature type="transmembrane region" description="Helical" evidence="2">
    <location>
        <begin position="114"/>
        <end position="137"/>
    </location>
</feature>
<keyword evidence="2" id="KW-0812">Transmembrane</keyword>
<keyword evidence="2" id="KW-0472">Membrane</keyword>
<name>A0A8J2IXW3_9HEXA</name>
<evidence type="ECO:0000313" key="4">
    <source>
        <dbReference type="Proteomes" id="UP000708208"/>
    </source>
</evidence>
<organism evidence="3 4">
    <name type="scientific">Allacma fusca</name>
    <dbReference type="NCBI Taxonomy" id="39272"/>
    <lineage>
        <taxon>Eukaryota</taxon>
        <taxon>Metazoa</taxon>
        <taxon>Ecdysozoa</taxon>
        <taxon>Arthropoda</taxon>
        <taxon>Hexapoda</taxon>
        <taxon>Collembola</taxon>
        <taxon>Symphypleona</taxon>
        <taxon>Sminthuridae</taxon>
        <taxon>Allacma</taxon>
    </lineage>
</organism>
<feature type="compositionally biased region" description="Pro residues" evidence="1">
    <location>
        <begin position="416"/>
        <end position="425"/>
    </location>
</feature>
<accession>A0A8J2IXW3</accession>
<evidence type="ECO:0000313" key="3">
    <source>
        <dbReference type="EMBL" id="CAG7629509.1"/>
    </source>
</evidence>
<comment type="caution">
    <text evidence="3">The sequence shown here is derived from an EMBL/GenBank/DDBJ whole genome shotgun (WGS) entry which is preliminary data.</text>
</comment>
<dbReference type="Proteomes" id="UP000708208">
    <property type="component" value="Unassembled WGS sequence"/>
</dbReference>
<dbReference type="OrthoDB" id="10677877at2759"/>
<evidence type="ECO:0000256" key="2">
    <source>
        <dbReference type="SAM" id="Phobius"/>
    </source>
</evidence>
<gene>
    <name evidence="3" type="ORF">AFUS01_LOCUS51</name>
</gene>
<feature type="transmembrane region" description="Helical" evidence="2">
    <location>
        <begin position="74"/>
        <end position="94"/>
    </location>
</feature>
<proteinExistence type="predicted"/>
<keyword evidence="4" id="KW-1185">Reference proteome</keyword>
<sequence length="425" mass="46365">MGDDRRGFSKLNEENSIHGSVFQNTATIESCGLHNGTRINLGFGRCLKLRVKAERDEGSLRIGGLALAANCHHIVLIFGFFFLLAGAVLTTLAYKSKSDVPSPDPTPRGEGKVAGPLFVVIGSTLILVGVGLTIVGWKVNQEAKRQMNHFSLQTPPPLTPETQDYFSAFANIQDSNFYNRGGTPSSQSSRRESFFNPNFFSDRRKTLPTIAQAVPVGFFMDGKLSGVPDSGSMSSRLHPCSPESCQVDKLNGISKELETEGSTDFNESAPYRKASLSLRPSLPIPIIASPSFIRSRVIAPLDPNCLIRTRSDEPFGSIVSLSGTGDIACFPAPPTPFAPCLEEDLPSCENVSETHVVTALPVSCRQLPTIQVNECTNSVANDTPRFVTRKGSDSSQIFQRYYGDYFPNQRFRPDTNSPPPPERQD</sequence>
<protein>
    <submittedName>
        <fullName evidence="3">Uncharacterized protein</fullName>
    </submittedName>
</protein>
<feature type="region of interest" description="Disordered" evidence="1">
    <location>
        <begin position="406"/>
        <end position="425"/>
    </location>
</feature>
<evidence type="ECO:0000256" key="1">
    <source>
        <dbReference type="SAM" id="MobiDB-lite"/>
    </source>
</evidence>